<dbReference type="AlphaFoldDB" id="A0AB33JQR2"/>
<reference evidence="1" key="1">
    <citation type="submission" date="2024-07" db="EMBL/GenBank/DDBJ databases">
        <title>Complete genome sequence of Prevotella sp. YM-2024 GTC17262.</title>
        <authorList>
            <person name="Hayashi M."/>
            <person name="Muto Y."/>
            <person name="Tanaka K."/>
            <person name="Niwa H."/>
        </authorList>
    </citation>
    <scope>NUCLEOTIDE SEQUENCE</scope>
    <source>
        <strain evidence="1">GTC17262</strain>
    </source>
</reference>
<protein>
    <submittedName>
        <fullName evidence="1">Uncharacterized protein</fullName>
    </submittedName>
</protein>
<proteinExistence type="predicted"/>
<name>A0AB33JQR2_9BACT</name>
<gene>
    <name evidence="1" type="ORF">GTC17262_11160</name>
</gene>
<accession>A0AB33JQR2</accession>
<organism evidence="1">
    <name type="scientific">Prevotella sp. GTC17262</name>
    <dbReference type="NCBI Taxonomy" id="3236797"/>
    <lineage>
        <taxon>Bacteria</taxon>
        <taxon>Pseudomonadati</taxon>
        <taxon>Bacteroidota</taxon>
        <taxon>Bacteroidia</taxon>
        <taxon>Bacteroidales</taxon>
        <taxon>Prevotellaceae</taxon>
        <taxon>Prevotella</taxon>
    </lineage>
</organism>
<evidence type="ECO:0000313" key="1">
    <source>
        <dbReference type="EMBL" id="BFO80925.1"/>
    </source>
</evidence>
<dbReference type="EMBL" id="AP035789">
    <property type="protein sequence ID" value="BFO80925.1"/>
    <property type="molecule type" value="Genomic_DNA"/>
</dbReference>
<sequence length="159" mass="18922">MRIKFMILFLFFLGGIPFCIDIQSINCSSGDIKDKYGIVICNVTDSDMVYCTKENVKISFPIPLKMIEYEGGLKKLKKDMWHNIVDINNENHILGLVYILFDEYLHIIEIRAVNIAPMIDNWPIMTREYLQYLQKTEGRWRRISQKSKYYLYAFPYTFH</sequence>